<dbReference type="AlphaFoldDB" id="A0A814CFF7"/>
<dbReference type="Proteomes" id="UP000663870">
    <property type="component" value="Unassembled WGS sequence"/>
</dbReference>
<feature type="region of interest" description="Disordered" evidence="2">
    <location>
        <begin position="1"/>
        <end position="64"/>
    </location>
</feature>
<dbReference type="EMBL" id="CAJNOL010000482">
    <property type="protein sequence ID" value="CAF1085065.1"/>
    <property type="molecule type" value="Genomic_DNA"/>
</dbReference>
<evidence type="ECO:0000313" key="3">
    <source>
        <dbReference type="EMBL" id="CAF0941367.1"/>
    </source>
</evidence>
<evidence type="ECO:0000313" key="6">
    <source>
        <dbReference type="Proteomes" id="UP000663870"/>
    </source>
</evidence>
<evidence type="ECO:0000313" key="5">
    <source>
        <dbReference type="Proteomes" id="UP000663854"/>
    </source>
</evidence>
<evidence type="ECO:0000256" key="1">
    <source>
        <dbReference type="SAM" id="Coils"/>
    </source>
</evidence>
<name>A0A814CFF7_9BILA</name>
<sequence>MKEKRALTNIGKKAITQASYRRNKKQKRLKEQAIRSLSSSSTKKDLRKKEGQRRRRRTNINKLKNENMKLRKRIFDLEQEVNQFNLLLPIINEPLSPETSTPSPTKVLISSLNPTAKKRATLRMINEKKNLPRGTISAVRRKFGINLSNQYTPPSSTPSQLEEKIRDFMCRDDISKLCPDRKKTINHQQIRYRLNHLTVLYQQFEIETKIDVDYHTFLRYVPSIVVKPKVDDWGTCLCIICINPQIKFDKLNQLKSTKPIIKQLLNSMSVDLNEVLNNQQTIIQLKDALHQLKREKFSLTYIASIEDFVGQFSFETEKLEQHLQRVHQQLKATKQAKVDAQQSLDTATI</sequence>
<keyword evidence="1" id="KW-0175">Coiled coil</keyword>
<keyword evidence="6" id="KW-1185">Reference proteome</keyword>
<dbReference type="EMBL" id="CAJNOH010000199">
    <property type="protein sequence ID" value="CAF0941367.1"/>
    <property type="molecule type" value="Genomic_DNA"/>
</dbReference>
<comment type="caution">
    <text evidence="3">The sequence shown here is derived from an EMBL/GenBank/DDBJ whole genome shotgun (WGS) entry which is preliminary data.</text>
</comment>
<reference evidence="3" key="1">
    <citation type="submission" date="2021-02" db="EMBL/GenBank/DDBJ databases">
        <authorList>
            <person name="Nowell W R."/>
        </authorList>
    </citation>
    <scope>NUCLEOTIDE SEQUENCE</scope>
</reference>
<feature type="coiled-coil region" evidence="1">
    <location>
        <begin position="275"/>
        <end position="336"/>
    </location>
</feature>
<protein>
    <submittedName>
        <fullName evidence="3">Uncharacterized protein</fullName>
    </submittedName>
</protein>
<feature type="compositionally biased region" description="Basic residues" evidence="2">
    <location>
        <begin position="50"/>
        <end position="59"/>
    </location>
</feature>
<organism evidence="3 5">
    <name type="scientific">Rotaria sordida</name>
    <dbReference type="NCBI Taxonomy" id="392033"/>
    <lineage>
        <taxon>Eukaryota</taxon>
        <taxon>Metazoa</taxon>
        <taxon>Spiralia</taxon>
        <taxon>Gnathifera</taxon>
        <taxon>Rotifera</taxon>
        <taxon>Eurotatoria</taxon>
        <taxon>Bdelloidea</taxon>
        <taxon>Philodinida</taxon>
        <taxon>Philodinidae</taxon>
        <taxon>Rotaria</taxon>
    </lineage>
</organism>
<proteinExistence type="predicted"/>
<evidence type="ECO:0000313" key="4">
    <source>
        <dbReference type="EMBL" id="CAF1085065.1"/>
    </source>
</evidence>
<dbReference type="Proteomes" id="UP000663854">
    <property type="component" value="Unassembled WGS sequence"/>
</dbReference>
<gene>
    <name evidence="4" type="ORF">JXQ802_LOCUS18383</name>
    <name evidence="3" type="ORF">PYM288_LOCUS11607</name>
</gene>
<accession>A0A814CFF7</accession>
<evidence type="ECO:0000256" key="2">
    <source>
        <dbReference type="SAM" id="MobiDB-lite"/>
    </source>
</evidence>